<keyword evidence="3" id="KW-1185">Reference proteome</keyword>
<evidence type="ECO:0000313" key="3">
    <source>
        <dbReference type="Proteomes" id="UP001069802"/>
    </source>
</evidence>
<dbReference type="EMBL" id="JAPWGY010000001">
    <property type="protein sequence ID" value="MCZ4279761.1"/>
    <property type="molecule type" value="Genomic_DNA"/>
</dbReference>
<feature type="transmembrane region" description="Helical" evidence="1">
    <location>
        <begin position="38"/>
        <end position="59"/>
    </location>
</feature>
<comment type="caution">
    <text evidence="2">The sequence shown here is derived from an EMBL/GenBank/DDBJ whole genome shotgun (WGS) entry which is preliminary data.</text>
</comment>
<keyword evidence="1" id="KW-0812">Transmembrane</keyword>
<reference evidence="2" key="1">
    <citation type="submission" date="2022-12" db="EMBL/GenBank/DDBJ databases">
        <title>Bacterial isolates from different developmental stages of Nematostella vectensis.</title>
        <authorList>
            <person name="Fraune S."/>
        </authorList>
    </citation>
    <scope>NUCLEOTIDE SEQUENCE</scope>
    <source>
        <strain evidence="2">G21630-S1</strain>
    </source>
</reference>
<dbReference type="RefSeq" id="WP_269421958.1">
    <property type="nucleotide sequence ID" value="NZ_JAPWGY010000001.1"/>
</dbReference>
<protein>
    <recommendedName>
        <fullName evidence="4">DUF3592 domain-containing protein</fullName>
    </recommendedName>
</protein>
<evidence type="ECO:0000313" key="2">
    <source>
        <dbReference type="EMBL" id="MCZ4279761.1"/>
    </source>
</evidence>
<feature type="transmembrane region" description="Helical" evidence="1">
    <location>
        <begin position="79"/>
        <end position="96"/>
    </location>
</feature>
<proteinExistence type="predicted"/>
<evidence type="ECO:0008006" key="4">
    <source>
        <dbReference type="Google" id="ProtNLM"/>
    </source>
</evidence>
<organism evidence="2 3">
    <name type="scientific">Kiloniella laminariae</name>
    <dbReference type="NCBI Taxonomy" id="454162"/>
    <lineage>
        <taxon>Bacteria</taxon>
        <taxon>Pseudomonadati</taxon>
        <taxon>Pseudomonadota</taxon>
        <taxon>Alphaproteobacteria</taxon>
        <taxon>Rhodospirillales</taxon>
        <taxon>Kiloniellaceae</taxon>
        <taxon>Kiloniella</taxon>
    </lineage>
</organism>
<dbReference type="Proteomes" id="UP001069802">
    <property type="component" value="Unassembled WGS sequence"/>
</dbReference>
<keyword evidence="1" id="KW-1133">Transmembrane helix</keyword>
<name>A0ABT4LF76_9PROT</name>
<sequence>MYLLTEFYLMFCSGNFTRLYRELRSQDNLDETVMKGHLGWFFFWLVVVLGLVAYFFVWLQPQPDPNLQNLMETGRGNDLAAGGILFIGLCFGVMNIRRLEKPLLACSDGRVIDGYVRERRYVEHRDRDNTTHRFYQLFFAYMAQGKSYRLQETSTDSVYPHLREGDLIDIIYARCDPSIAYLYNEEQFHNHCLRKDKRLMTFRD</sequence>
<keyword evidence="1" id="KW-0472">Membrane</keyword>
<gene>
    <name evidence="2" type="ORF">O4H49_03155</name>
</gene>
<accession>A0ABT4LF76</accession>
<evidence type="ECO:0000256" key="1">
    <source>
        <dbReference type="SAM" id="Phobius"/>
    </source>
</evidence>